<organism evidence="1 2">
    <name type="scientific">Flavobacterium caeni</name>
    <dbReference type="NCBI Taxonomy" id="490189"/>
    <lineage>
        <taxon>Bacteria</taxon>
        <taxon>Pseudomonadati</taxon>
        <taxon>Bacteroidota</taxon>
        <taxon>Flavobacteriia</taxon>
        <taxon>Flavobacteriales</taxon>
        <taxon>Flavobacteriaceae</taxon>
        <taxon>Flavobacterium</taxon>
    </lineage>
</organism>
<evidence type="ECO:0000313" key="1">
    <source>
        <dbReference type="EMBL" id="SCY94962.1"/>
    </source>
</evidence>
<name>A0A1G5K2Q7_9FLAO</name>
<dbReference type="STRING" id="490189.SAMN02927903_03065"/>
<reference evidence="1 2" key="1">
    <citation type="submission" date="2016-10" db="EMBL/GenBank/DDBJ databases">
        <authorList>
            <person name="de Groot N.N."/>
        </authorList>
    </citation>
    <scope>NUCLEOTIDE SEQUENCE [LARGE SCALE GENOMIC DNA]</scope>
    <source>
        <strain evidence="1 2">CGMCC 1.7031</strain>
    </source>
</reference>
<dbReference type="Proteomes" id="UP000199354">
    <property type="component" value="Unassembled WGS sequence"/>
</dbReference>
<dbReference type="AlphaFoldDB" id="A0A1G5K2Q7"/>
<protein>
    <recommendedName>
        <fullName evidence="3">RiboL-PSP-HEPN domain-containing protein</fullName>
    </recommendedName>
</protein>
<proteinExistence type="predicted"/>
<keyword evidence="2" id="KW-1185">Reference proteome</keyword>
<gene>
    <name evidence="1" type="ORF">SAMN02927903_03065</name>
</gene>
<evidence type="ECO:0000313" key="2">
    <source>
        <dbReference type="Proteomes" id="UP000199354"/>
    </source>
</evidence>
<sequence length="191" mass="22426">MNRFRLYLLKKENVSFYRLIRFVFAIIYSIQSATKRFKSTYSLDVVHGQKAQDFSYLFRASCVCIFFSFAAIEAFLNQTLPEHKLIDYKGKQVGKKTLEKATFEEKISTIIPSILKKDFADSNKNDYEVILKLKNLRNRLVHLKQIRNGLTSYNDIYQDILNANYNEIVATTKNFLNFHHSGLIENYPLEK</sequence>
<accession>A0A1G5K2Q7</accession>
<evidence type="ECO:0008006" key="3">
    <source>
        <dbReference type="Google" id="ProtNLM"/>
    </source>
</evidence>
<dbReference type="EMBL" id="FMVF01000019">
    <property type="protein sequence ID" value="SCY94962.1"/>
    <property type="molecule type" value="Genomic_DNA"/>
</dbReference>